<sequence length="255" mass="27522">MPIGQTNFPGIYISTQTSAREEPYKTQVESALEKIAAGSSGSALLQGLSTISARKNRKVTIAEIGAEAQPNTRAVLSASEVEKYDPETFADNLALAKERARKGKGCNAIIEWSPHSNIELNSNGSPLRLGSNPEESFVVLAHELIHAQHLLAGTSKAYKGGDRYDETSEAGKEELRAVGVGKYEYRKTRQPSENSIRQEHGLPIRKNISLTAGEAAYRSSLPRHLHQCPGLSMGLPGLRTRSGSCAAANSSSKMY</sequence>
<dbReference type="Proteomes" id="UP001304429">
    <property type="component" value="Plasmid p3191.3"/>
</dbReference>
<accession>A0AAX4FRD0</accession>
<dbReference type="AlphaFoldDB" id="A0AAX4FRD0"/>
<geneLocation type="plasmid" evidence="1 2">
    <name>p3191.3</name>
</geneLocation>
<name>A0AAX4FRD0_XANEU</name>
<protein>
    <submittedName>
        <fullName evidence="1">Type III secretion system effector protein</fullName>
    </submittedName>
</protein>
<dbReference type="EMBL" id="CP137542">
    <property type="protein sequence ID" value="WOP59166.1"/>
    <property type="molecule type" value="Genomic_DNA"/>
</dbReference>
<organism evidence="1 2">
    <name type="scientific">Xanthomonas euvesicatoria</name>
    <dbReference type="NCBI Taxonomy" id="456327"/>
    <lineage>
        <taxon>Bacteria</taxon>
        <taxon>Pseudomonadati</taxon>
        <taxon>Pseudomonadota</taxon>
        <taxon>Gammaproteobacteria</taxon>
        <taxon>Lysobacterales</taxon>
        <taxon>Lysobacteraceae</taxon>
        <taxon>Xanthomonas</taxon>
    </lineage>
</organism>
<dbReference type="NCBIfam" id="NF041347">
    <property type="entry name" value="XopG"/>
    <property type="match status" value="1"/>
</dbReference>
<reference evidence="1" key="1">
    <citation type="submission" date="2023-10" db="EMBL/GenBank/DDBJ databases">
        <title>Comparative Genomic Analysis of Tomato Bacterial Spot Xanthomonads Reveals A New Lineage of Xanthomonas euvesicatoria.</title>
        <authorList>
            <person name="Huang C.-J."/>
            <person name="Wu T.-L."/>
            <person name="Wu Y.-L."/>
            <person name="Wang R.-S."/>
            <person name="Lin Y.-C."/>
        </authorList>
    </citation>
    <scope>NUCLEOTIDE SEQUENCE</scope>
    <source>
        <strain evidence="1">T0319-01</strain>
        <plasmid evidence="1">p3191.3</plasmid>
    </source>
</reference>
<gene>
    <name evidence="1" type="ORF">R5577_23475</name>
</gene>
<dbReference type="Pfam" id="PF14891">
    <property type="entry name" value="Peptidase_M91"/>
    <property type="match status" value="1"/>
</dbReference>
<dbReference type="InterPro" id="IPR028208">
    <property type="entry name" value="Effector_pro_NleD-like"/>
</dbReference>
<evidence type="ECO:0000313" key="1">
    <source>
        <dbReference type="EMBL" id="WOP59166.1"/>
    </source>
</evidence>
<dbReference type="Gene3D" id="3.90.1240.10">
    <property type="entry name" value="Metalloproteases ('zincins'), catalytic domain like"/>
    <property type="match status" value="1"/>
</dbReference>
<evidence type="ECO:0000313" key="2">
    <source>
        <dbReference type="Proteomes" id="UP001304429"/>
    </source>
</evidence>
<keyword evidence="1" id="KW-0614">Plasmid</keyword>
<proteinExistence type="predicted"/>